<dbReference type="HOGENOM" id="CLU_2344997_0_0_6"/>
<evidence type="ECO:0000256" key="1">
    <source>
        <dbReference type="SAM" id="Phobius"/>
    </source>
</evidence>
<organism evidence="2 3">
    <name type="scientific">Salmonella typhimurium (strain 14028s / SGSC 2262)</name>
    <dbReference type="NCBI Taxonomy" id="588858"/>
    <lineage>
        <taxon>Bacteria</taxon>
        <taxon>Pseudomonadati</taxon>
        <taxon>Pseudomonadota</taxon>
        <taxon>Gammaproteobacteria</taxon>
        <taxon>Enterobacterales</taxon>
        <taxon>Enterobacteriaceae</taxon>
        <taxon>Salmonella</taxon>
    </lineage>
</organism>
<dbReference type="EMBL" id="CP001363">
    <property type="protein sequence ID" value="ACY88267.1"/>
    <property type="molecule type" value="Genomic_DNA"/>
</dbReference>
<dbReference type="KEGG" id="seo:STM14_1794"/>
<keyword evidence="1" id="KW-0472">Membrane</keyword>
<dbReference type="Proteomes" id="UP000002695">
    <property type="component" value="Chromosome"/>
</dbReference>
<protein>
    <submittedName>
        <fullName evidence="2">Uncharacterized protein</fullName>
    </submittedName>
</protein>
<reference evidence="2 3" key="1">
    <citation type="journal article" date="2010" name="J. Bacteriol.">
        <title>Short-term signatures of evolutionary change in the Salmonella enterica serovar typhimurium 14028 genome.</title>
        <authorList>
            <person name="Jarvik T."/>
            <person name="Smillie C."/>
            <person name="Groisman E.A."/>
            <person name="Ochman H."/>
        </authorList>
    </citation>
    <scope>NUCLEOTIDE SEQUENCE [LARGE SCALE GENOMIC DNA]</scope>
    <source>
        <strain evidence="3">14028s / SGSC 2262</strain>
    </source>
</reference>
<name>A0A0F6B185_SALT1</name>
<gene>
    <name evidence="2" type="ordered locus">STM14_1794</name>
</gene>
<sequence>MLRRAPAPVFTALNCSGLAPPSGRAKKCLATALSSFLSCLFYAPLLPRISIFPECSYLILLPLSYRHVYSSTEGLLLIIIITHQSVICIKPLLYYWA</sequence>
<accession>A0A0F6B185</accession>
<keyword evidence="1" id="KW-0812">Transmembrane</keyword>
<dbReference type="AlphaFoldDB" id="A0A0F6B185"/>
<feature type="transmembrane region" description="Helical" evidence="1">
    <location>
        <begin position="75"/>
        <end position="96"/>
    </location>
</feature>
<evidence type="ECO:0000313" key="3">
    <source>
        <dbReference type="Proteomes" id="UP000002695"/>
    </source>
</evidence>
<keyword evidence="1" id="KW-1133">Transmembrane helix</keyword>
<keyword evidence="3" id="KW-1185">Reference proteome</keyword>
<proteinExistence type="predicted"/>
<evidence type="ECO:0000313" key="2">
    <source>
        <dbReference type="EMBL" id="ACY88267.1"/>
    </source>
</evidence>